<name>A0A921RTT2_SORBI</name>
<evidence type="ECO:0000313" key="2">
    <source>
        <dbReference type="EMBL" id="KAG0545748.1"/>
    </source>
</evidence>
<gene>
    <name evidence="2" type="ORF">BDA96_02G388900</name>
</gene>
<comment type="caution">
    <text evidence="2">The sequence shown here is derived from an EMBL/GenBank/DDBJ whole genome shotgun (WGS) entry which is preliminary data.</text>
</comment>
<sequence>MLCIWLVAGFLYRQHADNCAMLPSGPAKLIPWRMVFSSAFSAIAECIKVSSI</sequence>
<feature type="chain" id="PRO_5037517913" evidence="1">
    <location>
        <begin position="17"/>
        <end position="52"/>
    </location>
</feature>
<evidence type="ECO:0000313" key="3">
    <source>
        <dbReference type="Proteomes" id="UP000807115"/>
    </source>
</evidence>
<accession>A0A921RTT2</accession>
<reference evidence="2" key="1">
    <citation type="journal article" date="2019" name="BMC Genomics">
        <title>A new reference genome for Sorghum bicolor reveals high levels of sequence similarity between sweet and grain genotypes: implications for the genetics of sugar metabolism.</title>
        <authorList>
            <person name="Cooper E.A."/>
            <person name="Brenton Z.W."/>
            <person name="Flinn B.S."/>
            <person name="Jenkins J."/>
            <person name="Shu S."/>
            <person name="Flowers D."/>
            <person name="Luo F."/>
            <person name="Wang Y."/>
            <person name="Xia P."/>
            <person name="Barry K."/>
            <person name="Daum C."/>
            <person name="Lipzen A."/>
            <person name="Yoshinaga Y."/>
            <person name="Schmutz J."/>
            <person name="Saski C."/>
            <person name="Vermerris W."/>
            <person name="Kresovich S."/>
        </authorList>
    </citation>
    <scope>NUCLEOTIDE SEQUENCE</scope>
</reference>
<proteinExistence type="predicted"/>
<dbReference type="AlphaFoldDB" id="A0A921RTT2"/>
<dbReference type="Proteomes" id="UP000807115">
    <property type="component" value="Chromosome 2"/>
</dbReference>
<evidence type="ECO:0000256" key="1">
    <source>
        <dbReference type="SAM" id="SignalP"/>
    </source>
</evidence>
<dbReference type="EMBL" id="CM027681">
    <property type="protein sequence ID" value="KAG0545748.1"/>
    <property type="molecule type" value="Genomic_DNA"/>
</dbReference>
<feature type="signal peptide" evidence="1">
    <location>
        <begin position="1"/>
        <end position="16"/>
    </location>
</feature>
<reference evidence="2" key="2">
    <citation type="submission" date="2020-10" db="EMBL/GenBank/DDBJ databases">
        <authorList>
            <person name="Cooper E.A."/>
            <person name="Brenton Z.W."/>
            <person name="Flinn B.S."/>
            <person name="Jenkins J."/>
            <person name="Shu S."/>
            <person name="Flowers D."/>
            <person name="Luo F."/>
            <person name="Wang Y."/>
            <person name="Xia P."/>
            <person name="Barry K."/>
            <person name="Daum C."/>
            <person name="Lipzen A."/>
            <person name="Yoshinaga Y."/>
            <person name="Schmutz J."/>
            <person name="Saski C."/>
            <person name="Vermerris W."/>
            <person name="Kresovich S."/>
        </authorList>
    </citation>
    <scope>NUCLEOTIDE SEQUENCE</scope>
</reference>
<organism evidence="2 3">
    <name type="scientific">Sorghum bicolor</name>
    <name type="common">Sorghum</name>
    <name type="synonym">Sorghum vulgare</name>
    <dbReference type="NCBI Taxonomy" id="4558"/>
    <lineage>
        <taxon>Eukaryota</taxon>
        <taxon>Viridiplantae</taxon>
        <taxon>Streptophyta</taxon>
        <taxon>Embryophyta</taxon>
        <taxon>Tracheophyta</taxon>
        <taxon>Spermatophyta</taxon>
        <taxon>Magnoliopsida</taxon>
        <taxon>Liliopsida</taxon>
        <taxon>Poales</taxon>
        <taxon>Poaceae</taxon>
        <taxon>PACMAD clade</taxon>
        <taxon>Panicoideae</taxon>
        <taxon>Andropogonodae</taxon>
        <taxon>Andropogoneae</taxon>
        <taxon>Sorghinae</taxon>
        <taxon>Sorghum</taxon>
    </lineage>
</organism>
<protein>
    <submittedName>
        <fullName evidence="2">Uncharacterized protein</fullName>
    </submittedName>
</protein>
<keyword evidence="1" id="KW-0732">Signal</keyword>